<dbReference type="PANTHER" id="PTHR42832">
    <property type="entry name" value="AMINO ACID AMINOTRANSFERASE"/>
    <property type="match status" value="1"/>
</dbReference>
<sequence>MRIQPSKNIQQLPLGVFNQLLRAKRRVMESGKPVIDLSVGSPDLPPPREVMEEIRKWSMDGSKYGYTLEAIPSFNGKVAAFYEERYGVRLNPRDEVLQLIGSQDGLAHLAMTVIDPGDVVLVPDPGYPIYEASVRIAGGVPYPMPLEEENGFLPRLEAIPEAVLGRAKMMLLNYPGNPVTAMADRAFFEELVRFAKKHEILIAHDFTYSELVFDGRRAVSFLSVPGAKEVGVEFNSFSKTFNMAGCRIGYVVGHPEVLQALGRLMSHTQYGIFYPIQKAAEAALDTGDAFIRRQVETYQARRDALVERLAAGGWEVAKPPATMYVWAKIPEGWSSESFVFRVLEETGVVLTPGRAFGEKGEGYVRITLVQPEDRLKEAADRIGRFLEGR</sequence>
<dbReference type="PANTHER" id="PTHR42832:SF2">
    <property type="entry name" value="ASPARTATE TRANSAMINASE"/>
    <property type="match status" value="1"/>
</dbReference>
<dbReference type="GO" id="GO:0008483">
    <property type="term" value="F:transaminase activity"/>
    <property type="evidence" value="ECO:0007669"/>
    <property type="project" value="UniProtKB-KW"/>
</dbReference>
<dbReference type="EC" id="2.6.1.-" evidence="4"/>
<dbReference type="InterPro" id="IPR015421">
    <property type="entry name" value="PyrdxlP-dep_Trfase_major"/>
</dbReference>
<dbReference type="RefSeq" id="WP_092035680.1">
    <property type="nucleotide sequence ID" value="NZ_FOOK01000003.1"/>
</dbReference>
<comment type="similarity">
    <text evidence="4">Belongs to the class-I pyridoxal-phosphate-dependent aminotransferase family.</text>
</comment>
<dbReference type="InterPro" id="IPR050881">
    <property type="entry name" value="LL-DAP_aminotransferase"/>
</dbReference>
<protein>
    <recommendedName>
        <fullName evidence="4">Aminotransferase</fullName>
        <ecNumber evidence="4">2.6.1.-</ecNumber>
    </recommendedName>
</protein>
<evidence type="ECO:0000313" key="6">
    <source>
        <dbReference type="EMBL" id="SFF70212.1"/>
    </source>
</evidence>
<organism evidence="6 7">
    <name type="scientific">Planifilum fulgidum</name>
    <dbReference type="NCBI Taxonomy" id="201973"/>
    <lineage>
        <taxon>Bacteria</taxon>
        <taxon>Bacillati</taxon>
        <taxon>Bacillota</taxon>
        <taxon>Bacilli</taxon>
        <taxon>Bacillales</taxon>
        <taxon>Thermoactinomycetaceae</taxon>
        <taxon>Planifilum</taxon>
    </lineage>
</organism>
<proteinExistence type="inferred from homology"/>
<dbReference type="InterPro" id="IPR015424">
    <property type="entry name" value="PyrdxlP-dep_Trfase"/>
</dbReference>
<evidence type="ECO:0000256" key="4">
    <source>
        <dbReference type="RuleBase" id="RU000481"/>
    </source>
</evidence>
<dbReference type="OrthoDB" id="9813612at2"/>
<dbReference type="GO" id="GO:0030170">
    <property type="term" value="F:pyridoxal phosphate binding"/>
    <property type="evidence" value="ECO:0007669"/>
    <property type="project" value="InterPro"/>
</dbReference>
<evidence type="ECO:0000313" key="7">
    <source>
        <dbReference type="Proteomes" id="UP000198661"/>
    </source>
</evidence>
<name>A0A1I2KT10_9BACL</name>
<dbReference type="Gene3D" id="3.90.1150.10">
    <property type="entry name" value="Aspartate Aminotransferase, domain 1"/>
    <property type="match status" value="1"/>
</dbReference>
<dbReference type="CDD" id="cd00609">
    <property type="entry name" value="AAT_like"/>
    <property type="match status" value="1"/>
</dbReference>
<dbReference type="InterPro" id="IPR004839">
    <property type="entry name" value="Aminotransferase_I/II_large"/>
</dbReference>
<dbReference type="InterPro" id="IPR004838">
    <property type="entry name" value="NHTrfase_class1_PyrdxlP-BS"/>
</dbReference>
<dbReference type="Gene3D" id="3.40.640.10">
    <property type="entry name" value="Type I PLP-dependent aspartate aminotransferase-like (Major domain)"/>
    <property type="match status" value="1"/>
</dbReference>
<evidence type="ECO:0000259" key="5">
    <source>
        <dbReference type="Pfam" id="PF00155"/>
    </source>
</evidence>
<evidence type="ECO:0000256" key="3">
    <source>
        <dbReference type="ARBA" id="ARBA00022679"/>
    </source>
</evidence>
<keyword evidence="2 4" id="KW-0032">Aminotransferase</keyword>
<reference evidence="6 7" key="1">
    <citation type="submission" date="2016-10" db="EMBL/GenBank/DDBJ databases">
        <authorList>
            <person name="de Groot N.N."/>
        </authorList>
    </citation>
    <scope>NUCLEOTIDE SEQUENCE [LARGE SCALE GENOMIC DNA]</scope>
    <source>
        <strain evidence="6 7">DSM 44945</strain>
    </source>
</reference>
<accession>A0A1I2KT10</accession>
<keyword evidence="3 4" id="KW-0808">Transferase</keyword>
<dbReference type="PROSITE" id="PS00105">
    <property type="entry name" value="AA_TRANSFER_CLASS_1"/>
    <property type="match status" value="1"/>
</dbReference>
<gene>
    <name evidence="6" type="ORF">SAMN04488025_10328</name>
</gene>
<dbReference type="InterPro" id="IPR015422">
    <property type="entry name" value="PyrdxlP-dep_Trfase_small"/>
</dbReference>
<dbReference type="Pfam" id="PF00155">
    <property type="entry name" value="Aminotran_1_2"/>
    <property type="match status" value="1"/>
</dbReference>
<dbReference type="STRING" id="201973.SAMN04488025_10328"/>
<comment type="cofactor">
    <cofactor evidence="1 4">
        <name>pyridoxal 5'-phosphate</name>
        <dbReference type="ChEBI" id="CHEBI:597326"/>
    </cofactor>
</comment>
<evidence type="ECO:0000256" key="2">
    <source>
        <dbReference type="ARBA" id="ARBA00022576"/>
    </source>
</evidence>
<dbReference type="Proteomes" id="UP000198661">
    <property type="component" value="Unassembled WGS sequence"/>
</dbReference>
<dbReference type="EMBL" id="FOOK01000003">
    <property type="protein sequence ID" value="SFF70212.1"/>
    <property type="molecule type" value="Genomic_DNA"/>
</dbReference>
<dbReference type="AlphaFoldDB" id="A0A1I2KT10"/>
<keyword evidence="7" id="KW-1185">Reference proteome</keyword>
<evidence type="ECO:0000256" key="1">
    <source>
        <dbReference type="ARBA" id="ARBA00001933"/>
    </source>
</evidence>
<feature type="domain" description="Aminotransferase class I/classII large" evidence="5">
    <location>
        <begin position="33"/>
        <end position="382"/>
    </location>
</feature>
<dbReference type="SUPFAM" id="SSF53383">
    <property type="entry name" value="PLP-dependent transferases"/>
    <property type="match status" value="1"/>
</dbReference>